<reference evidence="4" key="1">
    <citation type="submission" date="2021-04" db="EMBL/GenBank/DDBJ databases">
        <title>Draft genome sequence of Xylanibacillus composti strain K13.</title>
        <authorList>
            <person name="Uke A."/>
            <person name="Chhe C."/>
            <person name="Baramee S."/>
            <person name="Kosugi A."/>
        </authorList>
    </citation>
    <scope>NUCLEOTIDE SEQUENCE</scope>
    <source>
        <strain evidence="4">K13</strain>
    </source>
</reference>
<name>A0A8J4M1V9_9BACL</name>
<dbReference type="SUPFAM" id="SSF46689">
    <property type="entry name" value="Homeodomain-like"/>
    <property type="match status" value="1"/>
</dbReference>
<proteinExistence type="predicted"/>
<evidence type="ECO:0000259" key="3">
    <source>
        <dbReference type="PROSITE" id="PS50977"/>
    </source>
</evidence>
<feature type="domain" description="HTH tetR-type" evidence="3">
    <location>
        <begin position="14"/>
        <end position="74"/>
    </location>
</feature>
<evidence type="ECO:0000313" key="4">
    <source>
        <dbReference type="EMBL" id="GIQ69049.1"/>
    </source>
</evidence>
<dbReference type="GO" id="GO:0003677">
    <property type="term" value="F:DNA binding"/>
    <property type="evidence" value="ECO:0007669"/>
    <property type="project" value="UniProtKB-UniRule"/>
</dbReference>
<dbReference type="InterPro" id="IPR036271">
    <property type="entry name" value="Tet_transcr_reg_TetR-rel_C_sf"/>
</dbReference>
<dbReference type="PRINTS" id="PR00455">
    <property type="entry name" value="HTHTETR"/>
</dbReference>
<dbReference type="InterPro" id="IPR001647">
    <property type="entry name" value="HTH_TetR"/>
</dbReference>
<dbReference type="InterPro" id="IPR050624">
    <property type="entry name" value="HTH-type_Tx_Regulator"/>
</dbReference>
<dbReference type="Gene3D" id="1.10.357.10">
    <property type="entry name" value="Tetracycline Repressor, domain 2"/>
    <property type="match status" value="1"/>
</dbReference>
<accession>A0A8J4M1V9</accession>
<dbReference type="EMBL" id="BOVK01000023">
    <property type="protein sequence ID" value="GIQ69049.1"/>
    <property type="molecule type" value="Genomic_DNA"/>
</dbReference>
<keyword evidence="5" id="KW-1185">Reference proteome</keyword>
<dbReference type="PANTHER" id="PTHR43479:SF11">
    <property type="entry name" value="ACREF_ENVCD OPERON REPRESSOR-RELATED"/>
    <property type="match status" value="1"/>
</dbReference>
<sequence>MARYKEEQAKQIREERKDQILNAALTVFAEYGIEGTKMNMIAKAAGLSHGLMYHYFKSKEEVLITSLQWAMNGAEVFIEEVRSSKDSPLGKIAHFTRSALTADNHVIFRVIQSCINHSNLDEATQRLIEHTTAEYVRLLVPILIEGQERGEVIDEDPDKLANLYLTILSGLIADDVGWLQQDLDWNIRMLLRVIQK</sequence>
<comment type="caution">
    <text evidence="4">The sequence shown here is derived from an EMBL/GenBank/DDBJ whole genome shotgun (WGS) entry which is preliminary data.</text>
</comment>
<dbReference type="PROSITE" id="PS50977">
    <property type="entry name" value="HTH_TETR_2"/>
    <property type="match status" value="1"/>
</dbReference>
<feature type="DNA-binding region" description="H-T-H motif" evidence="2">
    <location>
        <begin position="37"/>
        <end position="56"/>
    </location>
</feature>
<evidence type="ECO:0000256" key="2">
    <source>
        <dbReference type="PROSITE-ProRule" id="PRU00335"/>
    </source>
</evidence>
<dbReference type="Proteomes" id="UP000677918">
    <property type="component" value="Unassembled WGS sequence"/>
</dbReference>
<gene>
    <name evidence="4" type="ORF">XYCOK13_18730</name>
</gene>
<dbReference type="RefSeq" id="WP_213411862.1">
    <property type="nucleotide sequence ID" value="NZ_BOVK01000023.1"/>
</dbReference>
<dbReference type="SUPFAM" id="SSF48498">
    <property type="entry name" value="Tetracyclin repressor-like, C-terminal domain"/>
    <property type="match status" value="1"/>
</dbReference>
<evidence type="ECO:0000256" key="1">
    <source>
        <dbReference type="ARBA" id="ARBA00023125"/>
    </source>
</evidence>
<keyword evidence="1 2" id="KW-0238">DNA-binding</keyword>
<dbReference type="AlphaFoldDB" id="A0A8J4M1V9"/>
<protein>
    <submittedName>
        <fullName evidence="4">TetR family transcriptional regulator</fullName>
    </submittedName>
</protein>
<dbReference type="InterPro" id="IPR009057">
    <property type="entry name" value="Homeodomain-like_sf"/>
</dbReference>
<organism evidence="4 5">
    <name type="scientific">Xylanibacillus composti</name>
    <dbReference type="NCBI Taxonomy" id="1572762"/>
    <lineage>
        <taxon>Bacteria</taxon>
        <taxon>Bacillati</taxon>
        <taxon>Bacillota</taxon>
        <taxon>Bacilli</taxon>
        <taxon>Bacillales</taxon>
        <taxon>Paenibacillaceae</taxon>
        <taxon>Xylanibacillus</taxon>
    </lineage>
</organism>
<dbReference type="Pfam" id="PF00440">
    <property type="entry name" value="TetR_N"/>
    <property type="match status" value="1"/>
</dbReference>
<evidence type="ECO:0000313" key="5">
    <source>
        <dbReference type="Proteomes" id="UP000677918"/>
    </source>
</evidence>
<dbReference type="PANTHER" id="PTHR43479">
    <property type="entry name" value="ACREF/ENVCD OPERON REPRESSOR-RELATED"/>
    <property type="match status" value="1"/>
</dbReference>